<evidence type="ECO:0000313" key="2">
    <source>
        <dbReference type="EMBL" id="QLH82241.1"/>
    </source>
</evidence>
<name>A0A7D5P901_9EURY</name>
<sequence>MNDERKIEILKALMDESLWNLVSVEMDKGDGVLLYESGASRVDGEPAIEIPHEDPYLVDESTRQDPFTGEEENVPGVSPPPKTFKELLSEYGCLTKSRSGFTYVIVDEDVASKRP</sequence>
<organism evidence="2 3">
    <name type="scientific">Halosimplex pelagicum</name>
    <dbReference type="NCBI Taxonomy" id="869886"/>
    <lineage>
        <taxon>Archaea</taxon>
        <taxon>Methanobacteriati</taxon>
        <taxon>Methanobacteriota</taxon>
        <taxon>Stenosarchaea group</taxon>
        <taxon>Halobacteria</taxon>
        <taxon>Halobacteriales</taxon>
        <taxon>Haloarculaceae</taxon>
        <taxon>Halosimplex</taxon>
    </lineage>
</organism>
<keyword evidence="3" id="KW-1185">Reference proteome</keyword>
<dbReference type="KEGG" id="hpel:HZS54_11750"/>
<evidence type="ECO:0000313" key="3">
    <source>
        <dbReference type="Proteomes" id="UP000509346"/>
    </source>
</evidence>
<dbReference type="Proteomes" id="UP000509346">
    <property type="component" value="Chromosome"/>
</dbReference>
<protein>
    <submittedName>
        <fullName evidence="2">Uncharacterized protein</fullName>
    </submittedName>
</protein>
<evidence type="ECO:0000256" key="1">
    <source>
        <dbReference type="SAM" id="MobiDB-lite"/>
    </source>
</evidence>
<dbReference type="RefSeq" id="WP_179922709.1">
    <property type="nucleotide sequence ID" value="NZ_CP058909.1"/>
</dbReference>
<dbReference type="AlphaFoldDB" id="A0A7D5P901"/>
<reference evidence="2 3" key="1">
    <citation type="submission" date="2020-07" db="EMBL/GenBank/DDBJ databases">
        <title>Halosimplex litoreum sp. nov. and Halosimplex rubrum sp. nov., isolated from different salt environments.</title>
        <authorList>
            <person name="Cui H."/>
        </authorList>
    </citation>
    <scope>NUCLEOTIDE SEQUENCE [LARGE SCALE GENOMIC DNA]</scope>
    <source>
        <strain evidence="2 3">R2</strain>
    </source>
</reference>
<gene>
    <name evidence="2" type="ORF">HZS54_11750</name>
</gene>
<dbReference type="GeneID" id="56083273"/>
<feature type="region of interest" description="Disordered" evidence="1">
    <location>
        <begin position="44"/>
        <end position="81"/>
    </location>
</feature>
<proteinExistence type="predicted"/>
<accession>A0A7D5P901</accession>
<feature type="compositionally biased region" description="Basic and acidic residues" evidence="1">
    <location>
        <begin position="50"/>
        <end position="63"/>
    </location>
</feature>
<dbReference type="OrthoDB" id="386382at2157"/>
<dbReference type="EMBL" id="CP058909">
    <property type="protein sequence ID" value="QLH82241.1"/>
    <property type="molecule type" value="Genomic_DNA"/>
</dbReference>